<dbReference type="Gene3D" id="3.40.50.12780">
    <property type="entry name" value="N-terminal domain of ligase-like"/>
    <property type="match status" value="1"/>
</dbReference>
<evidence type="ECO:0000256" key="2">
    <source>
        <dbReference type="ARBA" id="ARBA00022598"/>
    </source>
</evidence>
<dbReference type="Gene3D" id="3.30.300.30">
    <property type="match status" value="1"/>
</dbReference>
<feature type="domain" description="AMP-dependent synthetase/ligase" evidence="4">
    <location>
        <begin position="9"/>
        <end position="368"/>
    </location>
</feature>
<dbReference type="InterPro" id="IPR025110">
    <property type="entry name" value="AMP-bd_C"/>
</dbReference>
<dbReference type="PANTHER" id="PTHR43201:SF5">
    <property type="entry name" value="MEDIUM-CHAIN ACYL-COA LIGASE ACSF2, MITOCHONDRIAL"/>
    <property type="match status" value="1"/>
</dbReference>
<evidence type="ECO:0000313" key="6">
    <source>
        <dbReference type="EMBL" id="MFC1849232.1"/>
    </source>
</evidence>
<reference evidence="6 7" key="1">
    <citation type="submission" date="2024-09" db="EMBL/GenBank/DDBJ databases">
        <title>Laminarin stimulates single cell rates of sulfate reduction while oxygen inhibits transcriptomic activity in coastal marine sediment.</title>
        <authorList>
            <person name="Lindsay M."/>
            <person name="Orcutt B."/>
            <person name="Emerson D."/>
            <person name="Stepanauskas R."/>
            <person name="D'Angelo T."/>
        </authorList>
    </citation>
    <scope>NUCLEOTIDE SEQUENCE [LARGE SCALE GENOMIC DNA]</scope>
    <source>
        <strain evidence="6">SAG AM-311-K15</strain>
    </source>
</reference>
<keyword evidence="3" id="KW-0812">Transmembrane</keyword>
<dbReference type="SUPFAM" id="SSF56801">
    <property type="entry name" value="Acetyl-CoA synthetase-like"/>
    <property type="match status" value="1"/>
</dbReference>
<dbReference type="EMBL" id="JBHPBY010000027">
    <property type="protein sequence ID" value="MFC1849232.1"/>
    <property type="molecule type" value="Genomic_DNA"/>
</dbReference>
<keyword evidence="2" id="KW-0436">Ligase</keyword>
<sequence length="504" mass="56249">MNCGEWISKRAANYPDHLFLKDEELTLNNLEFNVRVNRMAHCLAKHGIVKGERVALLAENRTEFLEIFFGCAKLGAILVPLNFRLAVPELEYMIKDSEPVILIYTSDFFSQVEKIKKAELEIQYFLRIGNENSPDISVAEYSRGCSLEEPVPVENVINDDALAILYTSGTTGVPKGAILTHGNILFGAIHSLIGYGINKSYKSLVAAPLFHIAALVAGAIPVIYAGGSLILTREFNPLEIIELIVSEKVNYMFTVPVIYQLMTQVQEWDRADFSHVHFFIAGGAPLPIAVIRKYQQEKGVSFAQGYGMTETGRLSSLDLEDSIRKAGSVGKPVFHTKMRLIDDEGNDVVHGQVGEITVQGPNIFSRYWRNLAETEKAIQQGWFHTGDMGKCDQDGFLYIVGRKVEMIISAGENIYPAEVEKAIQAIPQVNEVAVIGKATPKKGEVIVAFVSLKKNETLTKREMVNALKGKIADFKIPREVYFITDFPRNAMGKIKKQELKQKFK</sequence>
<dbReference type="InterPro" id="IPR000873">
    <property type="entry name" value="AMP-dep_synth/lig_dom"/>
</dbReference>
<name>A0ABV6YSR7_UNCC1</name>
<protein>
    <submittedName>
        <fullName evidence="6">Class I adenylate-forming enzyme family protein</fullName>
    </submittedName>
</protein>
<comment type="caution">
    <text evidence="6">The sequence shown here is derived from an EMBL/GenBank/DDBJ whole genome shotgun (WGS) entry which is preliminary data.</text>
</comment>
<organism evidence="6 7">
    <name type="scientific">candidate division CSSED10-310 bacterium</name>
    <dbReference type="NCBI Taxonomy" id="2855610"/>
    <lineage>
        <taxon>Bacteria</taxon>
        <taxon>Bacteria division CSSED10-310</taxon>
    </lineage>
</organism>
<keyword evidence="3" id="KW-0472">Membrane</keyword>
<dbReference type="InterPro" id="IPR020845">
    <property type="entry name" value="AMP-binding_CS"/>
</dbReference>
<dbReference type="PROSITE" id="PS00455">
    <property type="entry name" value="AMP_BINDING"/>
    <property type="match status" value="1"/>
</dbReference>
<evidence type="ECO:0000256" key="1">
    <source>
        <dbReference type="ARBA" id="ARBA00006432"/>
    </source>
</evidence>
<evidence type="ECO:0000313" key="7">
    <source>
        <dbReference type="Proteomes" id="UP001594351"/>
    </source>
</evidence>
<dbReference type="InterPro" id="IPR045851">
    <property type="entry name" value="AMP-bd_C_sf"/>
</dbReference>
<dbReference type="PANTHER" id="PTHR43201">
    <property type="entry name" value="ACYL-COA SYNTHETASE"/>
    <property type="match status" value="1"/>
</dbReference>
<feature type="domain" description="AMP-binding enzyme C-terminal" evidence="5">
    <location>
        <begin position="418"/>
        <end position="493"/>
    </location>
</feature>
<evidence type="ECO:0000256" key="3">
    <source>
        <dbReference type="SAM" id="Phobius"/>
    </source>
</evidence>
<dbReference type="Proteomes" id="UP001594351">
    <property type="component" value="Unassembled WGS sequence"/>
</dbReference>
<feature type="transmembrane region" description="Helical" evidence="3">
    <location>
        <begin position="209"/>
        <end position="231"/>
    </location>
</feature>
<keyword evidence="3" id="KW-1133">Transmembrane helix</keyword>
<accession>A0ABV6YSR7</accession>
<proteinExistence type="inferred from homology"/>
<dbReference type="Pfam" id="PF13193">
    <property type="entry name" value="AMP-binding_C"/>
    <property type="match status" value="1"/>
</dbReference>
<evidence type="ECO:0000259" key="4">
    <source>
        <dbReference type="Pfam" id="PF00501"/>
    </source>
</evidence>
<comment type="similarity">
    <text evidence="1">Belongs to the ATP-dependent AMP-binding enzyme family.</text>
</comment>
<dbReference type="Pfam" id="PF00501">
    <property type="entry name" value="AMP-binding"/>
    <property type="match status" value="1"/>
</dbReference>
<evidence type="ECO:0000259" key="5">
    <source>
        <dbReference type="Pfam" id="PF13193"/>
    </source>
</evidence>
<keyword evidence="7" id="KW-1185">Reference proteome</keyword>
<dbReference type="InterPro" id="IPR042099">
    <property type="entry name" value="ANL_N_sf"/>
</dbReference>
<gene>
    <name evidence="6" type="ORF">ACFL27_03385</name>
</gene>